<dbReference type="InParanoid" id="A0A6P8Z2V1"/>
<evidence type="ECO:0000313" key="2">
    <source>
        <dbReference type="Proteomes" id="UP000515158"/>
    </source>
</evidence>
<organism evidence="3">
    <name type="scientific">Thrips palmi</name>
    <name type="common">Melon thrips</name>
    <dbReference type="NCBI Taxonomy" id="161013"/>
    <lineage>
        <taxon>Eukaryota</taxon>
        <taxon>Metazoa</taxon>
        <taxon>Ecdysozoa</taxon>
        <taxon>Arthropoda</taxon>
        <taxon>Hexapoda</taxon>
        <taxon>Insecta</taxon>
        <taxon>Pterygota</taxon>
        <taxon>Neoptera</taxon>
        <taxon>Paraneoptera</taxon>
        <taxon>Thysanoptera</taxon>
        <taxon>Terebrantia</taxon>
        <taxon>Thripoidea</taxon>
        <taxon>Thripidae</taxon>
        <taxon>Thrips</taxon>
    </lineage>
</organism>
<proteinExistence type="predicted"/>
<feature type="compositionally biased region" description="Basic and acidic residues" evidence="1">
    <location>
        <begin position="310"/>
        <end position="328"/>
    </location>
</feature>
<dbReference type="Proteomes" id="UP000515158">
    <property type="component" value="Unplaced"/>
</dbReference>
<sequence length="395" mass="43028">MDLSRHRRASVDGFIGNLESTIAPADAGAPARTRKTVSLTLSVTEDFGAALLAPPLQEQGGDNQDKGEGEGEVRKTAKKSAIERIRQKCDKLESLLHWGRSKPDMEKEKEKDRKQKDAPRQPPRPATPLVQVAARNSQPVGRTFAALNAVNAVNGLRGSTGRADSASKATARAGTATANAQVRASYGRNQLAQTNYGVGGLALGLQLSPGWDVVALEMEVLGLRRELQARRAEELRLRREIHKLRCAMDLSRHRRASVDGFIGNLESTIAPADAGAPARTRKTVSLTLSVTEDFGAALLAPPLQEQGGDNQDKGEGEGEVRKTAKKSAIERIRQKCDKLESLLHWGRSKPDMEKEKEKDRKQKDAPRQPPRPATPSGATLSAVFLAEQPFQQRRQ</sequence>
<dbReference type="KEGG" id="tpal:117648417"/>
<dbReference type="AlphaFoldDB" id="A0A6P8Z2V1"/>
<name>A0A6P8Z2V1_THRPL</name>
<feature type="region of interest" description="Disordered" evidence="1">
    <location>
        <begin position="340"/>
        <end position="395"/>
    </location>
</feature>
<evidence type="ECO:0000313" key="3">
    <source>
        <dbReference type="RefSeq" id="XP_034246813.1"/>
    </source>
</evidence>
<feature type="compositionally biased region" description="Basic and acidic residues" evidence="1">
    <location>
        <begin position="101"/>
        <end position="119"/>
    </location>
</feature>
<feature type="compositionally biased region" description="Basic and acidic residues" evidence="1">
    <location>
        <begin position="348"/>
        <end position="366"/>
    </location>
</feature>
<feature type="region of interest" description="Disordered" evidence="1">
    <location>
        <begin position="299"/>
        <end position="328"/>
    </location>
</feature>
<feature type="compositionally biased region" description="Basic and acidic residues" evidence="1">
    <location>
        <begin position="63"/>
        <end position="80"/>
    </location>
</feature>
<protein>
    <submittedName>
        <fullName evidence="3">Uncharacterized protein LOC117648417</fullName>
    </submittedName>
</protein>
<dbReference type="GeneID" id="117648417"/>
<feature type="region of interest" description="Disordered" evidence="1">
    <location>
        <begin position="94"/>
        <end position="129"/>
    </location>
</feature>
<dbReference type="RefSeq" id="XP_034246813.1">
    <property type="nucleotide sequence ID" value="XM_034390922.1"/>
</dbReference>
<reference evidence="3" key="1">
    <citation type="submission" date="2025-08" db="UniProtKB">
        <authorList>
            <consortium name="RefSeq"/>
        </authorList>
    </citation>
    <scope>IDENTIFICATION</scope>
    <source>
        <tissue evidence="3">Total insect</tissue>
    </source>
</reference>
<accession>A0A6P8Z2V1</accession>
<keyword evidence="2" id="KW-1185">Reference proteome</keyword>
<feature type="region of interest" description="Disordered" evidence="1">
    <location>
        <begin position="52"/>
        <end position="80"/>
    </location>
</feature>
<evidence type="ECO:0000256" key="1">
    <source>
        <dbReference type="SAM" id="MobiDB-lite"/>
    </source>
</evidence>
<gene>
    <name evidence="3" type="primary">LOC117648417</name>
</gene>